<dbReference type="Proteomes" id="UP000249061">
    <property type="component" value="Unassembled WGS sequence"/>
</dbReference>
<evidence type="ECO:0000313" key="3">
    <source>
        <dbReference type="Proteomes" id="UP000249061"/>
    </source>
</evidence>
<sequence length="293" mass="31317">MSHVDSLITDVLTGRALSPEDDAAFRSHVRGCEKCRAKYDEGMTVLRLARGHQDALAPGELQRLQNRAAWLARPMEPRRFAFSWRFAFVGAAGAVAALLVVLLAPRTPVGHVLVASKGLTLDGVLVGKDAVIYEDTVVGTDKEDAAILLEGARGRRGVLLRPNTRLRVTTGDDATLQGGRVRVQALKSEAPFTLRADASRVVQSAPGVFVTEARPTGTFVAVHQGNVNVSAPGGSVEVKESQETEVINGTPGPVKTVTANALVEDRGDGTVWDAIVRWFRQLIDTIGRALAGQ</sequence>
<evidence type="ECO:0000256" key="1">
    <source>
        <dbReference type="SAM" id="Phobius"/>
    </source>
</evidence>
<dbReference type="EMBL" id="QFQP01000001">
    <property type="protein sequence ID" value="PZR18771.1"/>
    <property type="molecule type" value="Genomic_DNA"/>
</dbReference>
<dbReference type="InterPro" id="IPR041916">
    <property type="entry name" value="Anti_sigma_zinc_sf"/>
</dbReference>
<accession>A0A2W5W6E4</accession>
<keyword evidence="1" id="KW-0812">Transmembrane</keyword>
<reference evidence="2 3" key="1">
    <citation type="submission" date="2017-08" db="EMBL/GenBank/DDBJ databases">
        <title>Infants hospitalized years apart are colonized by the same room-sourced microbial strains.</title>
        <authorList>
            <person name="Brooks B."/>
            <person name="Olm M.R."/>
            <person name="Firek B.A."/>
            <person name="Baker R."/>
            <person name="Thomas B.C."/>
            <person name="Morowitz M.J."/>
            <person name="Banfield J.F."/>
        </authorList>
    </citation>
    <scope>NUCLEOTIDE SEQUENCE [LARGE SCALE GENOMIC DNA]</scope>
    <source>
        <strain evidence="2">S2_003_000_R2_14</strain>
    </source>
</reference>
<evidence type="ECO:0000313" key="2">
    <source>
        <dbReference type="EMBL" id="PZR18771.1"/>
    </source>
</evidence>
<gene>
    <name evidence="2" type="ORF">DI536_02510</name>
</gene>
<comment type="caution">
    <text evidence="2">The sequence shown here is derived from an EMBL/GenBank/DDBJ whole genome shotgun (WGS) entry which is preliminary data.</text>
</comment>
<feature type="transmembrane region" description="Helical" evidence="1">
    <location>
        <begin position="82"/>
        <end position="104"/>
    </location>
</feature>
<keyword evidence="1" id="KW-1133">Transmembrane helix</keyword>
<proteinExistence type="predicted"/>
<organism evidence="2 3">
    <name type="scientific">Archangium gephyra</name>
    <dbReference type="NCBI Taxonomy" id="48"/>
    <lineage>
        <taxon>Bacteria</taxon>
        <taxon>Pseudomonadati</taxon>
        <taxon>Myxococcota</taxon>
        <taxon>Myxococcia</taxon>
        <taxon>Myxococcales</taxon>
        <taxon>Cystobacterineae</taxon>
        <taxon>Archangiaceae</taxon>
        <taxon>Archangium</taxon>
    </lineage>
</organism>
<dbReference type="Gene3D" id="1.10.10.1320">
    <property type="entry name" value="Anti-sigma factor, zinc-finger domain"/>
    <property type="match status" value="1"/>
</dbReference>
<keyword evidence="1" id="KW-0472">Membrane</keyword>
<protein>
    <submittedName>
        <fullName evidence="2">Uncharacterized protein</fullName>
    </submittedName>
</protein>
<dbReference type="AlphaFoldDB" id="A0A2W5W6E4"/>
<name>A0A2W5W6E4_9BACT</name>